<feature type="transmembrane region" description="Helical" evidence="6">
    <location>
        <begin position="199"/>
        <end position="222"/>
    </location>
</feature>
<feature type="transmembrane region" description="Helical" evidence="6">
    <location>
        <begin position="350"/>
        <end position="366"/>
    </location>
</feature>
<organism evidence="7 8">
    <name type="scientific">Desulfopila aestuarii DSM 18488</name>
    <dbReference type="NCBI Taxonomy" id="1121416"/>
    <lineage>
        <taxon>Bacteria</taxon>
        <taxon>Pseudomonadati</taxon>
        <taxon>Thermodesulfobacteriota</taxon>
        <taxon>Desulfobulbia</taxon>
        <taxon>Desulfobulbales</taxon>
        <taxon>Desulfocapsaceae</taxon>
        <taxon>Desulfopila</taxon>
    </lineage>
</organism>
<comment type="similarity">
    <text evidence="2">Belongs to the autoinducer-2 exporter (AI-2E) (TC 2.A.86) family.</text>
</comment>
<evidence type="ECO:0000313" key="8">
    <source>
        <dbReference type="Proteomes" id="UP000184603"/>
    </source>
</evidence>
<dbReference type="GO" id="GO:0016020">
    <property type="term" value="C:membrane"/>
    <property type="evidence" value="ECO:0007669"/>
    <property type="project" value="UniProtKB-SubCell"/>
</dbReference>
<sequence length="399" mass="44786">MPKTDAAKSHDTSVLFPLATLIHSFIRLTGATVGMTNESRPETVIAHPPGPMRIKYFLLVFLISLFFLGKVLWPFWPILVLSFLLTNLFRPIYVLLCRWMSENMASVLTCMLITAIVFVPLTLFITSLAGEALSFYNWGRDNLVGMKIQQYLQESEPVRRLQEYLADFGFDFKPASITNFFSYVAKNSGLYLYNQASSWAANIMQFVAQFLMMILVIFFLLIDLPKLMEYIIRLSPLPDDEDRLLLQKFEEIANAILKGNGICGLIQGVLGGGLFSVMGLNSPLLWGCLMAVLAFLPIFGIGLVMVPTAAILAINGNIPAGIFMFVYYLILSLSMEYLVKPKMVGKQVKMHTLLVFLAILGGLSVYGILGIIYGPLIVTAFLTLSEIYLKKYDRYVQRL</sequence>
<evidence type="ECO:0000256" key="6">
    <source>
        <dbReference type="SAM" id="Phobius"/>
    </source>
</evidence>
<dbReference type="STRING" id="1121416.SAMN02745220_03195"/>
<evidence type="ECO:0000313" key="7">
    <source>
        <dbReference type="EMBL" id="SHO49977.1"/>
    </source>
</evidence>
<feature type="transmembrane region" description="Helical" evidence="6">
    <location>
        <begin position="79"/>
        <end position="96"/>
    </location>
</feature>
<dbReference type="AlphaFoldDB" id="A0A1M7YBH1"/>
<dbReference type="InterPro" id="IPR002549">
    <property type="entry name" value="AI-2E-like"/>
</dbReference>
<feature type="transmembrane region" description="Helical" evidence="6">
    <location>
        <begin position="284"/>
        <end position="314"/>
    </location>
</feature>
<evidence type="ECO:0000256" key="5">
    <source>
        <dbReference type="ARBA" id="ARBA00023136"/>
    </source>
</evidence>
<dbReference type="Proteomes" id="UP000184603">
    <property type="component" value="Unassembled WGS sequence"/>
</dbReference>
<feature type="transmembrane region" description="Helical" evidence="6">
    <location>
        <begin position="108"/>
        <end position="129"/>
    </location>
</feature>
<keyword evidence="5 6" id="KW-0472">Membrane</keyword>
<dbReference type="PANTHER" id="PTHR21716">
    <property type="entry name" value="TRANSMEMBRANE PROTEIN"/>
    <property type="match status" value="1"/>
</dbReference>
<reference evidence="7 8" key="1">
    <citation type="submission" date="2016-12" db="EMBL/GenBank/DDBJ databases">
        <authorList>
            <person name="Song W.-J."/>
            <person name="Kurnit D.M."/>
        </authorList>
    </citation>
    <scope>NUCLEOTIDE SEQUENCE [LARGE SCALE GENOMIC DNA]</scope>
    <source>
        <strain evidence="7 8">DSM 18488</strain>
    </source>
</reference>
<evidence type="ECO:0000256" key="2">
    <source>
        <dbReference type="ARBA" id="ARBA00009773"/>
    </source>
</evidence>
<keyword evidence="3 6" id="KW-0812">Transmembrane</keyword>
<evidence type="ECO:0000256" key="3">
    <source>
        <dbReference type="ARBA" id="ARBA00022692"/>
    </source>
</evidence>
<accession>A0A1M7YBH1</accession>
<comment type="subcellular location">
    <subcellularLocation>
        <location evidence="1">Membrane</location>
        <topology evidence="1">Multi-pass membrane protein</topology>
    </subcellularLocation>
</comment>
<evidence type="ECO:0000256" key="1">
    <source>
        <dbReference type="ARBA" id="ARBA00004141"/>
    </source>
</evidence>
<keyword evidence="8" id="KW-1185">Reference proteome</keyword>
<dbReference type="Pfam" id="PF01594">
    <property type="entry name" value="AI-2E_transport"/>
    <property type="match status" value="1"/>
</dbReference>
<feature type="transmembrane region" description="Helical" evidence="6">
    <location>
        <begin position="56"/>
        <end position="73"/>
    </location>
</feature>
<dbReference type="PANTHER" id="PTHR21716:SF4">
    <property type="entry name" value="TRANSMEMBRANE PROTEIN 245"/>
    <property type="match status" value="1"/>
</dbReference>
<keyword evidence="4 6" id="KW-1133">Transmembrane helix</keyword>
<dbReference type="EMBL" id="FRFE01000016">
    <property type="protein sequence ID" value="SHO49977.1"/>
    <property type="molecule type" value="Genomic_DNA"/>
</dbReference>
<evidence type="ECO:0000256" key="4">
    <source>
        <dbReference type="ARBA" id="ARBA00022989"/>
    </source>
</evidence>
<name>A0A1M7YBH1_9BACT</name>
<feature type="transmembrane region" description="Helical" evidence="6">
    <location>
        <begin position="320"/>
        <end position="338"/>
    </location>
</feature>
<gene>
    <name evidence="7" type="ORF">SAMN02745220_03195</name>
</gene>
<protein>
    <submittedName>
        <fullName evidence="7">Predicted PurR-regulated permease PerM</fullName>
    </submittedName>
</protein>
<proteinExistence type="inferred from homology"/>